<feature type="transmembrane region" description="Helical" evidence="2">
    <location>
        <begin position="284"/>
        <end position="302"/>
    </location>
</feature>
<evidence type="ECO:0000313" key="3">
    <source>
        <dbReference type="EMBL" id="CAK8992294.1"/>
    </source>
</evidence>
<name>A0ABP0HQ08_9DINO</name>
<protein>
    <submittedName>
        <fullName evidence="3">Uncharacterized protein</fullName>
    </submittedName>
</protein>
<comment type="caution">
    <text evidence="3">The sequence shown here is derived from an EMBL/GenBank/DDBJ whole genome shotgun (WGS) entry which is preliminary data.</text>
</comment>
<feature type="transmembrane region" description="Helical" evidence="2">
    <location>
        <begin position="247"/>
        <end position="272"/>
    </location>
</feature>
<feature type="region of interest" description="Disordered" evidence="1">
    <location>
        <begin position="605"/>
        <end position="632"/>
    </location>
</feature>
<organism evidence="3 4">
    <name type="scientific">Durusdinium trenchii</name>
    <dbReference type="NCBI Taxonomy" id="1381693"/>
    <lineage>
        <taxon>Eukaryota</taxon>
        <taxon>Sar</taxon>
        <taxon>Alveolata</taxon>
        <taxon>Dinophyceae</taxon>
        <taxon>Suessiales</taxon>
        <taxon>Symbiodiniaceae</taxon>
        <taxon>Durusdinium</taxon>
    </lineage>
</organism>
<evidence type="ECO:0000313" key="4">
    <source>
        <dbReference type="Proteomes" id="UP001642484"/>
    </source>
</evidence>
<keyword evidence="2" id="KW-0472">Membrane</keyword>
<keyword evidence="2" id="KW-0812">Transmembrane</keyword>
<proteinExistence type="predicted"/>
<gene>
    <name evidence="3" type="ORF">CCMP2556_LOCUS2796</name>
</gene>
<keyword evidence="4" id="KW-1185">Reference proteome</keyword>
<dbReference type="EMBL" id="CAXAMN010001113">
    <property type="protein sequence ID" value="CAK8992294.1"/>
    <property type="molecule type" value="Genomic_DNA"/>
</dbReference>
<dbReference type="Proteomes" id="UP001642484">
    <property type="component" value="Unassembled WGS sequence"/>
</dbReference>
<evidence type="ECO:0000256" key="1">
    <source>
        <dbReference type="SAM" id="MobiDB-lite"/>
    </source>
</evidence>
<keyword evidence="2" id="KW-1133">Transmembrane helix</keyword>
<feature type="transmembrane region" description="Helical" evidence="2">
    <location>
        <begin position="85"/>
        <end position="105"/>
    </location>
</feature>
<evidence type="ECO:0000256" key="2">
    <source>
        <dbReference type="SAM" id="Phobius"/>
    </source>
</evidence>
<accession>A0ABP0HQ08</accession>
<feature type="compositionally biased region" description="Basic and acidic residues" evidence="1">
    <location>
        <begin position="613"/>
        <end position="625"/>
    </location>
</feature>
<sequence>MEDESALPSSPERTVAAFDVEDDNSTRGCYWLFIDLVHVLLPFLLLTEHGARRRSQGSHPFFNRMVERLRNVRPVLPRAPNISKFFLMLLLFVLLINAGVVYMFLSISSMTQFMQMGEDGRRRNITLKPRIGEHWSNATMGKYILQIIIINYLCWQVLEHDPKIAKMRLQDPLHLNKPGLIHGLRKLASCLFCYPYKEIWLSTQFIDHMLLTLTGFPYAIVQPMLACIHIELRDNGIELQGALQGDWLMLLSGALGLYSGFLMVGFLCVTLGNGVRPRSGYSYVFQLSTFALAILMALEFLVQQQARQRYSQFHLKADVGVIWYYNATRVFMSASQLFATHSLCMLCAMHLGHAQHFQKCPDLPWSVACKEALSWCLFMVIVTSAGYCERVGHLWPLCESEKFMIGAIWECSLFGLHIVLGITFLACGLQHSTEVIQLATHADWKLVPAAMKLFDLDSFMILVTFIAASGHSLVEIYDLYAERLYTQWMLQILHSAFNLGIAVFTFACWKQPPLRGWTRRCLWLILAVVAEDFLHFQLVEDCEFASAMPGCCSFPSPHDVNAEGGHTLWKMCALDHRCAYQNPASSFDNHSYFCKLSEEFFHHGHGHQSHGSHGHESESEAHGEAHQSQSDTHGLWADQRGAVLPIRASCTELKRRWLAFPDELKIEESSEHEESFSAVFKQLKLIGNAGNIEFKFAVIGILLKVILFVEHPNSDRILELRHQSTGH</sequence>
<reference evidence="3 4" key="1">
    <citation type="submission" date="2024-02" db="EMBL/GenBank/DDBJ databases">
        <authorList>
            <person name="Chen Y."/>
            <person name="Shah S."/>
            <person name="Dougan E. K."/>
            <person name="Thang M."/>
            <person name="Chan C."/>
        </authorList>
    </citation>
    <scope>NUCLEOTIDE SEQUENCE [LARGE SCALE GENOMIC DNA]</scope>
</reference>